<comment type="caution">
    <text evidence="1">The sequence shown here is derived from an EMBL/GenBank/DDBJ whole genome shotgun (WGS) entry which is preliminary data.</text>
</comment>
<protein>
    <submittedName>
        <fullName evidence="1">DUF1036 domain-containing protein</fullName>
    </submittedName>
</protein>
<reference evidence="1 2" key="1">
    <citation type="submission" date="2022-02" db="EMBL/GenBank/DDBJ databases">
        <title>Draft genome sequence of Mezorhizobium retamae strain IRAMC:0171 isolated from Retama raetam nodules.</title>
        <authorList>
            <person name="Bengaied R."/>
            <person name="Sbissi I."/>
            <person name="Huber K."/>
            <person name="Ghodbane F."/>
            <person name="Nouioui I."/>
            <person name="Tarhouni M."/>
            <person name="Gtari M."/>
        </authorList>
    </citation>
    <scope>NUCLEOTIDE SEQUENCE [LARGE SCALE GENOMIC DNA]</scope>
    <source>
        <strain evidence="1 2">IRAMC:0171</strain>
    </source>
</reference>
<keyword evidence="2" id="KW-1185">Reference proteome</keyword>
<dbReference type="EMBL" id="JAKREW010000001">
    <property type="protein sequence ID" value="MCG7504058.1"/>
    <property type="molecule type" value="Genomic_DNA"/>
</dbReference>
<sequence length="154" mass="17308">MMRLIARKYGIAERTIAAVFAAAWISLVPTAARAAFTICNQALDIANVAIGEASGEQIETKGWWVIAPNRCANVIPDELKSRYIYVHATDVRGKVLLDGDAIFCTLPRQFRIVGTKDCWQRGYTTGAFREIDTRQAKEWTLFLREDRSTPQATR</sequence>
<evidence type="ECO:0000313" key="2">
    <source>
        <dbReference type="Proteomes" id="UP001201701"/>
    </source>
</evidence>
<accession>A0ABS9QAX2</accession>
<gene>
    <name evidence="1" type="ORF">L4923_03405</name>
</gene>
<evidence type="ECO:0000313" key="1">
    <source>
        <dbReference type="EMBL" id="MCG7504058.1"/>
    </source>
</evidence>
<organism evidence="1 2">
    <name type="scientific">Mesorhizobium retamae</name>
    <dbReference type="NCBI Taxonomy" id="2912854"/>
    <lineage>
        <taxon>Bacteria</taxon>
        <taxon>Pseudomonadati</taxon>
        <taxon>Pseudomonadota</taxon>
        <taxon>Alphaproteobacteria</taxon>
        <taxon>Hyphomicrobiales</taxon>
        <taxon>Phyllobacteriaceae</taxon>
        <taxon>Mesorhizobium</taxon>
    </lineage>
</organism>
<dbReference type="Pfam" id="PF06282">
    <property type="entry name" value="DUF1036"/>
    <property type="match status" value="1"/>
</dbReference>
<name>A0ABS9QAX2_9HYPH</name>
<proteinExistence type="predicted"/>
<dbReference type="Proteomes" id="UP001201701">
    <property type="component" value="Unassembled WGS sequence"/>
</dbReference>
<dbReference type="RefSeq" id="WP_239362026.1">
    <property type="nucleotide sequence ID" value="NZ_JAKREW010000001.1"/>
</dbReference>
<dbReference type="InterPro" id="IPR009380">
    <property type="entry name" value="DUF1036"/>
</dbReference>